<protein>
    <submittedName>
        <fullName evidence="1">Uncharacterized protein</fullName>
    </submittedName>
</protein>
<accession>A0ABQ5VNT4</accession>
<reference evidence="1" key="1">
    <citation type="journal article" date="2014" name="Int. J. Syst. Evol. Microbiol.">
        <title>Complete genome of a new Firmicutes species belonging to the dominant human colonic microbiota ('Ruminococcus bicirculans') reveals two chromosomes and a selective capacity to utilize plant glucans.</title>
        <authorList>
            <consortium name="NISC Comparative Sequencing Program"/>
            <person name="Wegmann U."/>
            <person name="Louis P."/>
            <person name="Goesmann A."/>
            <person name="Henrissat B."/>
            <person name="Duncan S.H."/>
            <person name="Flint H.J."/>
        </authorList>
    </citation>
    <scope>NUCLEOTIDE SEQUENCE</scope>
    <source>
        <strain evidence="1">NBRC 109915</strain>
    </source>
</reference>
<dbReference type="EMBL" id="BSNL01000001">
    <property type="protein sequence ID" value="GLQ28737.1"/>
    <property type="molecule type" value="Genomic_DNA"/>
</dbReference>
<comment type="caution">
    <text evidence="1">The sequence shown here is derived from an EMBL/GenBank/DDBJ whole genome shotgun (WGS) entry which is preliminary data.</text>
</comment>
<dbReference type="RefSeq" id="WP_284375371.1">
    <property type="nucleotide sequence ID" value="NZ_BSNL01000001.1"/>
</dbReference>
<dbReference type="InterPro" id="IPR053838">
    <property type="entry name" value="DUF6925"/>
</dbReference>
<gene>
    <name evidence="1" type="ORF">GCM10007927_35400</name>
</gene>
<evidence type="ECO:0000313" key="2">
    <source>
        <dbReference type="Proteomes" id="UP001161388"/>
    </source>
</evidence>
<evidence type="ECO:0000313" key="1">
    <source>
        <dbReference type="EMBL" id="GLQ28737.1"/>
    </source>
</evidence>
<keyword evidence="2" id="KW-1185">Reference proteome</keyword>
<proteinExistence type="predicted"/>
<sequence length="335" mass="36888">MLDLENILQQGLCESEAGWNMGSFGAIAEFHHVGEEAPPQPNAPLCQVTARGGVRIERLEGVRPVAYETLSPRAHRWSQAVSLCLPEAEAMMHRRDVLTELGPDTAALREEDRTAVLFDMGLAQPQVDFCIRTADENLMRVLRENAGRSLMEQGNPAMGRILAAHPHRVALTKIGRVEVYQMIGGPDTGGKSPEGPHTHVLPKLLRAGRTHSANTPIPDGWVPCAGFHPESPVFDRMGQDKDFSRAAFDAFQTLLRAWGPEDYLSAKRACWAALEDNREPDSMSEPASRTGRAGLRNGLRQWRRLHGGGALIDRWSVAFDASTIVDEVDEENPGH</sequence>
<dbReference type="Pfam" id="PF21973">
    <property type="entry name" value="DUF6925"/>
    <property type="match status" value="1"/>
</dbReference>
<name>A0ABQ5VNT4_9RHOB</name>
<organism evidence="1 2">
    <name type="scientific">Sulfitobacter pacificus</name>
    <dbReference type="NCBI Taxonomy" id="1499314"/>
    <lineage>
        <taxon>Bacteria</taxon>
        <taxon>Pseudomonadati</taxon>
        <taxon>Pseudomonadota</taxon>
        <taxon>Alphaproteobacteria</taxon>
        <taxon>Rhodobacterales</taxon>
        <taxon>Roseobacteraceae</taxon>
        <taxon>Sulfitobacter</taxon>
    </lineage>
</organism>
<reference evidence="1" key="2">
    <citation type="submission" date="2023-01" db="EMBL/GenBank/DDBJ databases">
        <title>Draft genome sequence of Sulfitobacter pacificus strain NBRC 109915.</title>
        <authorList>
            <person name="Sun Q."/>
            <person name="Mori K."/>
        </authorList>
    </citation>
    <scope>NUCLEOTIDE SEQUENCE</scope>
    <source>
        <strain evidence="1">NBRC 109915</strain>
    </source>
</reference>
<dbReference type="Proteomes" id="UP001161388">
    <property type="component" value="Unassembled WGS sequence"/>
</dbReference>